<dbReference type="OrthoDB" id="343623at2759"/>
<proteinExistence type="inferred from homology"/>
<keyword evidence="3 6" id="KW-0235">DNA replication</keyword>
<dbReference type="PANTHER" id="PTHR12087">
    <property type="entry name" value="ORIGIN RECOGNITION COMPLEX SUBUNIT 4"/>
    <property type="match status" value="1"/>
</dbReference>
<dbReference type="GO" id="GO:0003688">
    <property type="term" value="F:DNA replication origin binding"/>
    <property type="evidence" value="ECO:0000318"/>
    <property type="project" value="GO_Central"/>
</dbReference>
<evidence type="ECO:0000259" key="7">
    <source>
        <dbReference type="Pfam" id="PF14629"/>
    </source>
</evidence>
<evidence type="ECO:0000256" key="2">
    <source>
        <dbReference type="ARBA" id="ARBA00005334"/>
    </source>
</evidence>
<dbReference type="PANTHER" id="PTHR12087:SF0">
    <property type="entry name" value="ORIGIN RECOGNITION COMPLEX SUBUNIT 4"/>
    <property type="match status" value="1"/>
</dbReference>
<dbReference type="GO" id="GO:0031261">
    <property type="term" value="C:DNA replication preinitiation complex"/>
    <property type="evidence" value="ECO:0007669"/>
    <property type="project" value="EnsemblFungi"/>
</dbReference>
<sequence length="561" mass="63424">MGAFDNDFGPIKRCTTSAHPSNIIKSGLEEQDQNHKLKKIKLITKEMHASQQEEDELTSAQKSILHRLPLQVAPNSSGQSSTVCGATAADPQAFEELKTMLLRKLNNRLPPEESGLPEFVRSASNEVERILVQSVIQKESHSAILVSPRSWYKTSIINHHLARLRRQHDQQFVTVRLNGLIHTENAAINSIATQLENELRRVRKDVPATDFQLSQGSLTEVFENILKLLNTVAVQMGRSSSVLPRSAKLTVIFIFDEIDQFAGPIRQTLLYNLFDMVEHARVPVCIVGCTTKLNILEFLEKRVKSRFSQRLIFVPQITSYQSFCKEVIRILSIGRPGPYTHAWDKKVKSELEDEQTELSCLVKGNYETFRDLALLKNAFVSMVGAADSFDSLLCSLVNCNTLKLYNKLQLSNSLVNRVRALGELELVILLSAARVALKNEENVNFNLMYEEYSKLVKGLNSRIPASSSLSDTGISIEHAVRIWNKKDIKSIWETLIELELLVERGIIAIRQSAQAAFQATNHYSANSVMPYDLKMFQVPITLHELRRVVSKSSMFYSWTQL</sequence>
<keyword evidence="9" id="KW-1185">Reference proteome</keyword>
<keyword evidence="5 6" id="KW-0539">Nucleus</keyword>
<reference evidence="9" key="2">
    <citation type="journal article" date="2013" name="G3 (Bethesda)">
        <title>Genomes of Ashbya fungi isolated from insects reveal four mating-type loci, numerous translocations, lack of transposons, and distinct gene duplications.</title>
        <authorList>
            <person name="Dietrich F.S."/>
            <person name="Voegeli S."/>
            <person name="Kuo S."/>
            <person name="Philippsen P."/>
        </authorList>
    </citation>
    <scope>GENOME REANNOTATION</scope>
    <source>
        <strain evidence="9">ATCC 10895 / CBS 109.51 / FGSC 9923 / NRRL Y-1056</strain>
    </source>
</reference>
<keyword evidence="4 6" id="KW-0238">DNA-binding</keyword>
<name>Q75D45_EREGS</name>
<dbReference type="InterPro" id="IPR032705">
    <property type="entry name" value="ORC4_C"/>
</dbReference>
<dbReference type="KEGG" id="ago:AGOS_ABR178C"/>
<dbReference type="GeneID" id="4619236"/>
<dbReference type="AlphaFoldDB" id="Q75D45"/>
<comment type="function">
    <text evidence="6">Component of the origin recognition complex (ORC) that binds origins of replication.</text>
</comment>
<dbReference type="EMBL" id="AE016815">
    <property type="protein sequence ID" value="AAS50950.1"/>
    <property type="molecule type" value="Genomic_DNA"/>
</dbReference>
<organism evidence="8 9">
    <name type="scientific">Eremothecium gossypii (strain ATCC 10895 / CBS 109.51 / FGSC 9923 / NRRL Y-1056)</name>
    <name type="common">Yeast</name>
    <name type="synonym">Ashbya gossypii</name>
    <dbReference type="NCBI Taxonomy" id="284811"/>
    <lineage>
        <taxon>Eukaryota</taxon>
        <taxon>Fungi</taxon>
        <taxon>Dikarya</taxon>
        <taxon>Ascomycota</taxon>
        <taxon>Saccharomycotina</taxon>
        <taxon>Saccharomycetes</taxon>
        <taxon>Saccharomycetales</taxon>
        <taxon>Saccharomycetaceae</taxon>
        <taxon>Eremothecium</taxon>
    </lineage>
</organism>
<dbReference type="InParanoid" id="Q75D45"/>
<dbReference type="OMA" id="QRIIYMP"/>
<evidence type="ECO:0000313" key="9">
    <source>
        <dbReference type="Proteomes" id="UP000000591"/>
    </source>
</evidence>
<feature type="domain" description="Origin recognition complex subunit 4 C-terminal" evidence="7">
    <location>
        <begin position="336"/>
        <end position="549"/>
    </location>
</feature>
<dbReference type="Gene3D" id="3.40.50.300">
    <property type="entry name" value="P-loop containing nucleotide triphosphate hydrolases"/>
    <property type="match status" value="1"/>
</dbReference>
<protein>
    <recommendedName>
        <fullName evidence="6">Origin recognition complex subunit 4</fullName>
    </recommendedName>
</protein>
<evidence type="ECO:0000256" key="3">
    <source>
        <dbReference type="ARBA" id="ARBA00022705"/>
    </source>
</evidence>
<accession>Q75D45</accession>
<dbReference type="GO" id="GO:0005656">
    <property type="term" value="C:nuclear pre-replicative complex"/>
    <property type="evidence" value="ECO:0007669"/>
    <property type="project" value="EnsemblFungi"/>
</dbReference>
<evidence type="ECO:0000256" key="5">
    <source>
        <dbReference type="ARBA" id="ARBA00023242"/>
    </source>
</evidence>
<evidence type="ECO:0000256" key="1">
    <source>
        <dbReference type="ARBA" id="ARBA00004123"/>
    </source>
</evidence>
<evidence type="ECO:0000313" key="8">
    <source>
        <dbReference type="EMBL" id="AAS50950.1"/>
    </source>
</evidence>
<dbReference type="GO" id="GO:0005664">
    <property type="term" value="C:nuclear origin of replication recognition complex"/>
    <property type="evidence" value="ECO:0000318"/>
    <property type="project" value="GO_Central"/>
</dbReference>
<dbReference type="Proteomes" id="UP000000591">
    <property type="component" value="Chromosome II"/>
</dbReference>
<dbReference type="PIRSF" id="PIRSF007858">
    <property type="entry name" value="ORC4"/>
    <property type="match status" value="1"/>
</dbReference>
<dbReference type="GO" id="GO:0030466">
    <property type="term" value="P:silent mating-type cassette heterochromatin formation"/>
    <property type="evidence" value="ECO:0007669"/>
    <property type="project" value="EnsemblFungi"/>
</dbReference>
<dbReference type="GO" id="GO:0006270">
    <property type="term" value="P:DNA replication initiation"/>
    <property type="evidence" value="ECO:0000318"/>
    <property type="project" value="GO_Central"/>
</dbReference>
<dbReference type="STRING" id="284811.Q75D45"/>
<dbReference type="RefSeq" id="NP_983126.1">
    <property type="nucleotide sequence ID" value="NM_208479.1"/>
</dbReference>
<dbReference type="eggNOG" id="KOG2228">
    <property type="taxonomic scope" value="Eukaryota"/>
</dbReference>
<evidence type="ECO:0000256" key="4">
    <source>
        <dbReference type="ARBA" id="ARBA00023125"/>
    </source>
</evidence>
<dbReference type="InterPro" id="IPR027417">
    <property type="entry name" value="P-loop_NTPase"/>
</dbReference>
<evidence type="ECO:0000256" key="6">
    <source>
        <dbReference type="PIRNR" id="PIRNR007858"/>
    </source>
</evidence>
<dbReference type="GO" id="GO:0006267">
    <property type="term" value="P:pre-replicative complex assembly involved in nuclear cell cycle DNA replication"/>
    <property type="evidence" value="ECO:0007669"/>
    <property type="project" value="EnsemblFungi"/>
</dbReference>
<dbReference type="HOGENOM" id="CLU_007115_4_0_1"/>
<dbReference type="SUPFAM" id="SSF52540">
    <property type="entry name" value="P-loop containing nucleoside triphosphate hydrolases"/>
    <property type="match status" value="1"/>
</dbReference>
<gene>
    <name evidence="8" type="ORF">AGOS_ABR178C</name>
</gene>
<comment type="subcellular location">
    <subcellularLocation>
        <location evidence="1 6">Nucleus</location>
    </subcellularLocation>
</comment>
<dbReference type="Pfam" id="PF14629">
    <property type="entry name" value="ORC4_C"/>
    <property type="match status" value="1"/>
</dbReference>
<dbReference type="InterPro" id="IPR016527">
    <property type="entry name" value="ORC4"/>
</dbReference>
<reference evidence="8 9" key="1">
    <citation type="journal article" date="2004" name="Science">
        <title>The Ashbya gossypii genome as a tool for mapping the ancient Saccharomyces cerevisiae genome.</title>
        <authorList>
            <person name="Dietrich F.S."/>
            <person name="Voegeli S."/>
            <person name="Brachat S."/>
            <person name="Lerch A."/>
            <person name="Gates K."/>
            <person name="Steiner S."/>
            <person name="Mohr C."/>
            <person name="Pohlmann R."/>
            <person name="Luedi P."/>
            <person name="Choi S."/>
            <person name="Wing R.A."/>
            <person name="Flavier A."/>
            <person name="Gaffney T.D."/>
            <person name="Philippsen P."/>
        </authorList>
    </citation>
    <scope>NUCLEOTIDE SEQUENCE [LARGE SCALE GENOMIC DNA]</scope>
    <source>
        <strain evidence="9">ATCC 10895 / CBS 109.51 / FGSC 9923 / NRRL Y-1056</strain>
    </source>
</reference>
<dbReference type="FunCoup" id="Q75D45">
    <property type="interactions" value="820"/>
</dbReference>
<comment type="similarity">
    <text evidence="2 6">Belongs to the ORC4 family.</text>
</comment>
<dbReference type="FunFam" id="3.40.50.300:FF:001499">
    <property type="entry name" value="Origin recognition complex subunit 4, putative"/>
    <property type="match status" value="1"/>
</dbReference>